<dbReference type="AlphaFoldDB" id="A0A7J5C1G4"/>
<feature type="compositionally biased region" description="Low complexity" evidence="1">
    <location>
        <begin position="1"/>
        <end position="13"/>
    </location>
</feature>
<dbReference type="OrthoDB" id="3695445at2"/>
<keyword evidence="3" id="KW-1185">Reference proteome</keyword>
<feature type="region of interest" description="Disordered" evidence="1">
    <location>
        <begin position="1"/>
        <end position="43"/>
    </location>
</feature>
<dbReference type="Pfam" id="PF10604">
    <property type="entry name" value="Polyketide_cyc2"/>
    <property type="match status" value="1"/>
</dbReference>
<dbReference type="InterPro" id="IPR023393">
    <property type="entry name" value="START-like_dom_sf"/>
</dbReference>
<accession>A0A7J5C1G4</accession>
<protein>
    <recommendedName>
        <fullName evidence="4">SRPBCC family protein</fullName>
    </recommendedName>
</protein>
<reference evidence="2 3" key="1">
    <citation type="submission" date="2019-09" db="EMBL/GenBank/DDBJ databases">
        <title>Phylogeny of genus Pseudoclavibacter and closely related genus.</title>
        <authorList>
            <person name="Li Y."/>
        </authorList>
    </citation>
    <scope>NUCLEOTIDE SEQUENCE [LARGE SCALE GENOMIC DNA]</scope>
    <source>
        <strain evidence="2 3">DSM 23821</strain>
    </source>
</reference>
<gene>
    <name evidence="2" type="ORF">F8O01_00570</name>
</gene>
<name>A0A7J5C1G4_9MICO</name>
<feature type="compositionally biased region" description="Basic and acidic residues" evidence="1">
    <location>
        <begin position="21"/>
        <end position="30"/>
    </location>
</feature>
<proteinExistence type="predicted"/>
<dbReference type="Proteomes" id="UP000467240">
    <property type="component" value="Unassembled WGS sequence"/>
</dbReference>
<comment type="caution">
    <text evidence="2">The sequence shown here is derived from an EMBL/GenBank/DDBJ whole genome shotgun (WGS) entry which is preliminary data.</text>
</comment>
<organism evidence="2 3">
    <name type="scientific">Pseudoclavibacter chungangensis</name>
    <dbReference type="NCBI Taxonomy" id="587635"/>
    <lineage>
        <taxon>Bacteria</taxon>
        <taxon>Bacillati</taxon>
        <taxon>Actinomycetota</taxon>
        <taxon>Actinomycetes</taxon>
        <taxon>Micrococcales</taxon>
        <taxon>Microbacteriaceae</taxon>
        <taxon>Pseudoclavibacter</taxon>
    </lineage>
</organism>
<evidence type="ECO:0008006" key="4">
    <source>
        <dbReference type="Google" id="ProtNLM"/>
    </source>
</evidence>
<dbReference type="EMBL" id="WBJZ01000001">
    <property type="protein sequence ID" value="KAB1662477.1"/>
    <property type="molecule type" value="Genomic_DNA"/>
</dbReference>
<dbReference type="InterPro" id="IPR019587">
    <property type="entry name" value="Polyketide_cyclase/dehydratase"/>
</dbReference>
<sequence length="195" mass="21177">MRPTRSPRPSGTRAIAPTAASRRDRWENRSPRASPSADEGPTAAWRTCARRYDSRMTHVSESIDIGVPAETIYALFDDTQALPSLVSFVKSVEPAGDNLTHWVVEVAGVKREFDAKRVVAEAPVRSRWESATPGVDFSIEARTDATGPTSTRFSLDAEFDAGRAERLGLAKAVAGKLVSSELKKVKQQLEASHGA</sequence>
<evidence type="ECO:0000256" key="1">
    <source>
        <dbReference type="SAM" id="MobiDB-lite"/>
    </source>
</evidence>
<evidence type="ECO:0000313" key="2">
    <source>
        <dbReference type="EMBL" id="KAB1662477.1"/>
    </source>
</evidence>
<dbReference type="SUPFAM" id="SSF55961">
    <property type="entry name" value="Bet v1-like"/>
    <property type="match status" value="1"/>
</dbReference>
<dbReference type="Gene3D" id="3.30.530.20">
    <property type="match status" value="1"/>
</dbReference>
<evidence type="ECO:0000313" key="3">
    <source>
        <dbReference type="Proteomes" id="UP000467240"/>
    </source>
</evidence>